<dbReference type="RefSeq" id="WP_275617247.1">
    <property type="nucleotide sequence ID" value="NZ_JARFVB010000020.1"/>
</dbReference>
<dbReference type="GO" id="GO:0016787">
    <property type="term" value="F:hydrolase activity"/>
    <property type="evidence" value="ECO:0007669"/>
    <property type="project" value="UniProtKB-KW"/>
</dbReference>
<feature type="domain" description="Fumarylacetoacetase-like C-terminal" evidence="2">
    <location>
        <begin position="97"/>
        <end position="253"/>
    </location>
</feature>
<dbReference type="InterPro" id="IPR036663">
    <property type="entry name" value="Fumarylacetoacetase_C_sf"/>
</dbReference>
<evidence type="ECO:0000313" key="4">
    <source>
        <dbReference type="Proteomes" id="UP001221366"/>
    </source>
</evidence>
<gene>
    <name evidence="3" type="ORF">PY092_18565</name>
</gene>
<evidence type="ECO:0000313" key="3">
    <source>
        <dbReference type="EMBL" id="MDF0718172.1"/>
    </source>
</evidence>
<reference evidence="3 4" key="1">
    <citation type="submission" date="2023-03" db="EMBL/GenBank/DDBJ databases">
        <title>Muricauda XX sp. nov. and Muricauda XXX sp. nov., two novel species isolated from Okinawa Trough.</title>
        <authorList>
            <person name="Cao W."/>
            <person name="Deng X."/>
        </authorList>
    </citation>
    <scope>NUCLEOTIDE SEQUENCE [LARGE SCALE GENOMIC DNA]</scope>
    <source>
        <strain evidence="3 4">334s03</strain>
    </source>
</reference>
<accession>A0ABT5Y403</accession>
<dbReference type="InterPro" id="IPR011234">
    <property type="entry name" value="Fumarylacetoacetase-like_C"/>
</dbReference>
<comment type="caution">
    <text evidence="3">The sequence shown here is derived from an EMBL/GenBank/DDBJ whole genome shotgun (WGS) entry which is preliminary data.</text>
</comment>
<dbReference type="Proteomes" id="UP001221366">
    <property type="component" value="Unassembled WGS sequence"/>
</dbReference>
<dbReference type="InterPro" id="IPR050772">
    <property type="entry name" value="Hydratase-Decarb/MhpD_sf"/>
</dbReference>
<proteinExistence type="predicted"/>
<keyword evidence="1" id="KW-0456">Lyase</keyword>
<dbReference type="Gene3D" id="3.90.850.10">
    <property type="entry name" value="Fumarylacetoacetase-like, C-terminal domain"/>
    <property type="match status" value="1"/>
</dbReference>
<keyword evidence="4" id="KW-1185">Reference proteome</keyword>
<organism evidence="3 4">
    <name type="scientific">Flagellimonas yonaguniensis</name>
    <dbReference type="NCBI Taxonomy" id="3031325"/>
    <lineage>
        <taxon>Bacteria</taxon>
        <taxon>Pseudomonadati</taxon>
        <taxon>Bacteroidota</taxon>
        <taxon>Flavobacteriia</taxon>
        <taxon>Flavobacteriales</taxon>
        <taxon>Flavobacteriaceae</taxon>
        <taxon>Flagellimonas</taxon>
    </lineage>
</organism>
<dbReference type="EMBL" id="JARFVB010000020">
    <property type="protein sequence ID" value="MDF0718172.1"/>
    <property type="molecule type" value="Genomic_DNA"/>
</dbReference>
<sequence>MSIKTNIAERLWEAGVSGKPIAPISEEIGVEDITLAYQIQNLNTERRIENGSKIIGKKIGLTSEAIQQQVGVDQPDFGVLFHDMEVLNGLSISAKNLMQPKVEAEIAFVLSHDLDHDKITTIDVINAIAYAVPAIEILGSRIADWKIKITDTVADNASGSHFVIGHTPLPLSEFDMVNAQMTMKINNTVVSEGTGSACLGSPINAVLWLAKKMVEVGTPLKKGDLILSGALGPMIPVNPDDYVEIEISTLGSASVYFTS</sequence>
<keyword evidence="3" id="KW-0378">Hydrolase</keyword>
<dbReference type="PANTHER" id="PTHR30143:SF0">
    <property type="entry name" value="2-KETO-4-PENTENOATE HYDRATASE"/>
    <property type="match status" value="1"/>
</dbReference>
<dbReference type="SUPFAM" id="SSF56529">
    <property type="entry name" value="FAH"/>
    <property type="match status" value="1"/>
</dbReference>
<name>A0ABT5Y403_9FLAO</name>
<dbReference type="Pfam" id="PF01557">
    <property type="entry name" value="FAA_hydrolase"/>
    <property type="match status" value="1"/>
</dbReference>
<protein>
    <submittedName>
        <fullName evidence="3">Fumarylacetoacetate hydrolase family protein</fullName>
    </submittedName>
</protein>
<dbReference type="PANTHER" id="PTHR30143">
    <property type="entry name" value="ACID HYDRATASE"/>
    <property type="match status" value="1"/>
</dbReference>
<evidence type="ECO:0000256" key="1">
    <source>
        <dbReference type="ARBA" id="ARBA00023239"/>
    </source>
</evidence>
<evidence type="ECO:0000259" key="2">
    <source>
        <dbReference type="Pfam" id="PF01557"/>
    </source>
</evidence>